<feature type="region of interest" description="Disordered" evidence="1">
    <location>
        <begin position="23"/>
        <end position="44"/>
    </location>
</feature>
<proteinExistence type="predicted"/>
<evidence type="ECO:0000256" key="1">
    <source>
        <dbReference type="SAM" id="MobiDB-lite"/>
    </source>
</evidence>
<organism evidence="3 4">
    <name type="scientific">Muriicola jejuensis</name>
    <dbReference type="NCBI Taxonomy" id="504488"/>
    <lineage>
        <taxon>Bacteria</taxon>
        <taxon>Pseudomonadati</taxon>
        <taxon>Bacteroidota</taxon>
        <taxon>Flavobacteriia</taxon>
        <taxon>Flavobacteriales</taxon>
        <taxon>Flavobacteriaceae</taxon>
        <taxon>Muriicola</taxon>
    </lineage>
</organism>
<dbReference type="RefSeq" id="WP_163693273.1">
    <property type="nucleotide sequence ID" value="NZ_FXTW01000002.1"/>
</dbReference>
<protein>
    <submittedName>
        <fullName evidence="3">DUF3347 domain-containing protein</fullName>
    </submittedName>
</protein>
<dbReference type="InterPro" id="IPR021782">
    <property type="entry name" value="DUF3347"/>
</dbReference>
<gene>
    <name evidence="3" type="ORF">GWK09_10110</name>
</gene>
<dbReference type="EMBL" id="JAABOP010000002">
    <property type="protein sequence ID" value="NER10869.1"/>
    <property type="molecule type" value="Genomic_DNA"/>
</dbReference>
<sequence>MKKAGIILSILLSVALSCKEEKKDAAPEIGSGTELQSSSGMADASFSSDRLDRAFEEYQQLRAALVASDGESAQKAAALLSETLGEEEDGLTPTAKSIASTKELEVQRALFSELTASLDPLFREALRDGEIYQQYCPMAFEGKGGYWISDKEEIRNPYYGDKMLTCGKVTEVIKR</sequence>
<comment type="caution">
    <text evidence="3">The sequence shown here is derived from an EMBL/GenBank/DDBJ whole genome shotgun (WGS) entry which is preliminary data.</text>
</comment>
<dbReference type="Proteomes" id="UP000468443">
    <property type="component" value="Unassembled WGS sequence"/>
</dbReference>
<reference evidence="3 4" key="1">
    <citation type="submission" date="2020-01" db="EMBL/GenBank/DDBJ databases">
        <title>Muriicola jejuensis KCTC 22299.</title>
        <authorList>
            <person name="Wang G."/>
        </authorList>
    </citation>
    <scope>NUCLEOTIDE SEQUENCE [LARGE SCALE GENOMIC DNA]</scope>
    <source>
        <strain evidence="3 4">KCTC 22299</strain>
    </source>
</reference>
<evidence type="ECO:0000313" key="4">
    <source>
        <dbReference type="Proteomes" id="UP000468443"/>
    </source>
</evidence>
<dbReference type="AlphaFoldDB" id="A0A6P0UG54"/>
<keyword evidence="4" id="KW-1185">Reference proteome</keyword>
<dbReference type="PROSITE" id="PS51257">
    <property type="entry name" value="PROKAR_LIPOPROTEIN"/>
    <property type="match status" value="1"/>
</dbReference>
<accession>A0A6P0UG54</accession>
<evidence type="ECO:0000313" key="3">
    <source>
        <dbReference type="EMBL" id="NER10869.1"/>
    </source>
</evidence>
<name>A0A6P0UG54_9FLAO</name>
<feature type="domain" description="DUF3347" evidence="2">
    <location>
        <begin position="55"/>
        <end position="122"/>
    </location>
</feature>
<dbReference type="Pfam" id="PF11827">
    <property type="entry name" value="DUF3347"/>
    <property type="match status" value="1"/>
</dbReference>
<evidence type="ECO:0000259" key="2">
    <source>
        <dbReference type="Pfam" id="PF11827"/>
    </source>
</evidence>